<comment type="caution">
    <text evidence="3">The sequence shown here is derived from an EMBL/GenBank/DDBJ whole genome shotgun (WGS) entry which is preliminary data.</text>
</comment>
<protein>
    <submittedName>
        <fullName evidence="3">Uncharacterized protein</fullName>
    </submittedName>
</protein>
<feature type="signal peptide" evidence="2">
    <location>
        <begin position="1"/>
        <end position="25"/>
    </location>
</feature>
<keyword evidence="1" id="KW-0472">Membrane</keyword>
<evidence type="ECO:0000313" key="4">
    <source>
        <dbReference type="Proteomes" id="UP001164929"/>
    </source>
</evidence>
<name>A0AAD6W1L0_9ROSI</name>
<feature type="chain" id="PRO_5042265711" evidence="2">
    <location>
        <begin position="26"/>
        <end position="115"/>
    </location>
</feature>
<sequence>MASKQAMTSIILLFSLLLSFGFSNSEEVRCENIRILAATMMINALLYAPQLLEFILRRVNQILLLKNIVAAPLIHDHHPQLLLNSSFLLFKSLFFCCFLGHQLPKFLYKRVLLCQ</sequence>
<accession>A0AAD6W1L0</accession>
<evidence type="ECO:0000256" key="1">
    <source>
        <dbReference type="SAM" id="Phobius"/>
    </source>
</evidence>
<keyword evidence="2" id="KW-0732">Signal</keyword>
<reference evidence="3" key="1">
    <citation type="journal article" date="2023" name="Mol. Ecol. Resour.">
        <title>Chromosome-level genome assembly of a triploid poplar Populus alba 'Berolinensis'.</title>
        <authorList>
            <person name="Chen S."/>
            <person name="Yu Y."/>
            <person name="Wang X."/>
            <person name="Wang S."/>
            <person name="Zhang T."/>
            <person name="Zhou Y."/>
            <person name="He R."/>
            <person name="Meng N."/>
            <person name="Wang Y."/>
            <person name="Liu W."/>
            <person name="Liu Z."/>
            <person name="Liu J."/>
            <person name="Guo Q."/>
            <person name="Huang H."/>
            <person name="Sederoff R.R."/>
            <person name="Wang G."/>
            <person name="Qu G."/>
            <person name="Chen S."/>
        </authorList>
    </citation>
    <scope>NUCLEOTIDE SEQUENCE</scope>
    <source>
        <strain evidence="3">SC-2020</strain>
    </source>
</reference>
<keyword evidence="1" id="KW-1133">Transmembrane helix</keyword>
<proteinExistence type="predicted"/>
<dbReference type="Proteomes" id="UP001164929">
    <property type="component" value="Chromosome 5"/>
</dbReference>
<keyword evidence="4" id="KW-1185">Reference proteome</keyword>
<gene>
    <name evidence="3" type="ORF">NC653_012520</name>
</gene>
<feature type="transmembrane region" description="Helical" evidence="1">
    <location>
        <begin position="35"/>
        <end position="56"/>
    </location>
</feature>
<evidence type="ECO:0000256" key="2">
    <source>
        <dbReference type="SAM" id="SignalP"/>
    </source>
</evidence>
<dbReference type="EMBL" id="JAQIZT010000005">
    <property type="protein sequence ID" value="KAJ6995687.1"/>
    <property type="molecule type" value="Genomic_DNA"/>
</dbReference>
<organism evidence="3 4">
    <name type="scientific">Populus alba x Populus x berolinensis</name>
    <dbReference type="NCBI Taxonomy" id="444605"/>
    <lineage>
        <taxon>Eukaryota</taxon>
        <taxon>Viridiplantae</taxon>
        <taxon>Streptophyta</taxon>
        <taxon>Embryophyta</taxon>
        <taxon>Tracheophyta</taxon>
        <taxon>Spermatophyta</taxon>
        <taxon>Magnoliopsida</taxon>
        <taxon>eudicotyledons</taxon>
        <taxon>Gunneridae</taxon>
        <taxon>Pentapetalae</taxon>
        <taxon>rosids</taxon>
        <taxon>fabids</taxon>
        <taxon>Malpighiales</taxon>
        <taxon>Salicaceae</taxon>
        <taxon>Saliceae</taxon>
        <taxon>Populus</taxon>
    </lineage>
</organism>
<keyword evidence="1" id="KW-0812">Transmembrane</keyword>
<evidence type="ECO:0000313" key="3">
    <source>
        <dbReference type="EMBL" id="KAJ6995687.1"/>
    </source>
</evidence>
<feature type="transmembrane region" description="Helical" evidence="1">
    <location>
        <begin position="81"/>
        <end position="103"/>
    </location>
</feature>
<dbReference type="AlphaFoldDB" id="A0AAD6W1L0"/>